<gene>
    <name evidence="10" type="ORF">WMO24_07255</name>
</gene>
<feature type="domain" description="Threonine/Serine exporter ThrE" evidence="9">
    <location>
        <begin position="8"/>
        <end position="134"/>
    </location>
</feature>
<dbReference type="PANTHER" id="PTHR34390">
    <property type="entry name" value="UPF0442 PROTEIN YJJB-RELATED"/>
    <property type="match status" value="1"/>
</dbReference>
<comment type="subcellular location">
    <subcellularLocation>
        <location evidence="1">Cell membrane</location>
        <topology evidence="1">Multi-pass membrane protein</topology>
    </subcellularLocation>
</comment>
<keyword evidence="11" id="KW-1185">Reference proteome</keyword>
<keyword evidence="5 8" id="KW-1133">Transmembrane helix</keyword>
<proteinExistence type="inferred from homology"/>
<keyword evidence="6 8" id="KW-0472">Membrane</keyword>
<evidence type="ECO:0000256" key="8">
    <source>
        <dbReference type="SAM" id="Phobius"/>
    </source>
</evidence>
<name>A0ABV1GEG1_9FIRM</name>
<reference evidence="10 11" key="1">
    <citation type="submission" date="2024-03" db="EMBL/GenBank/DDBJ databases">
        <title>Human intestinal bacterial collection.</title>
        <authorList>
            <person name="Pauvert C."/>
            <person name="Hitch T.C.A."/>
            <person name="Clavel T."/>
        </authorList>
    </citation>
    <scope>NUCLEOTIDE SEQUENCE [LARGE SCALE GENOMIC DNA]</scope>
    <source>
        <strain evidence="10 11">CLA-JM-H11</strain>
    </source>
</reference>
<feature type="transmembrane region" description="Helical" evidence="8">
    <location>
        <begin position="5"/>
        <end position="23"/>
    </location>
</feature>
<evidence type="ECO:0000256" key="1">
    <source>
        <dbReference type="ARBA" id="ARBA00004651"/>
    </source>
</evidence>
<dbReference type="InterPro" id="IPR050539">
    <property type="entry name" value="ThrE_Dicarb/AminoAcid_Exp"/>
</dbReference>
<evidence type="ECO:0000256" key="2">
    <source>
        <dbReference type="ARBA" id="ARBA00022475"/>
    </source>
</evidence>
<accession>A0ABV1GEG1</accession>
<evidence type="ECO:0000313" key="11">
    <source>
        <dbReference type="Proteomes" id="UP001477672"/>
    </source>
</evidence>
<feature type="transmembrane region" description="Helical" evidence="8">
    <location>
        <begin position="54"/>
        <end position="75"/>
    </location>
</feature>
<keyword evidence="4 8" id="KW-0812">Transmembrane</keyword>
<evidence type="ECO:0000256" key="6">
    <source>
        <dbReference type="ARBA" id="ARBA00023136"/>
    </source>
</evidence>
<keyword evidence="3" id="KW-0997">Cell inner membrane</keyword>
<dbReference type="Pfam" id="PF12821">
    <property type="entry name" value="ThrE_2"/>
    <property type="match status" value="1"/>
</dbReference>
<organism evidence="10 11">
    <name type="scientific">Ruthenibacterium intestinale</name>
    <dbReference type="NCBI Taxonomy" id="3133163"/>
    <lineage>
        <taxon>Bacteria</taxon>
        <taxon>Bacillati</taxon>
        <taxon>Bacillota</taxon>
        <taxon>Clostridia</taxon>
        <taxon>Eubacteriales</taxon>
        <taxon>Oscillospiraceae</taxon>
        <taxon>Ruthenibacterium</taxon>
    </lineage>
</organism>
<evidence type="ECO:0000256" key="7">
    <source>
        <dbReference type="ARBA" id="ARBA00034125"/>
    </source>
</evidence>
<feature type="transmembrane region" description="Helical" evidence="8">
    <location>
        <begin position="82"/>
        <end position="102"/>
    </location>
</feature>
<feature type="transmembrane region" description="Helical" evidence="8">
    <location>
        <begin position="122"/>
        <end position="141"/>
    </location>
</feature>
<keyword evidence="2" id="KW-1003">Cell membrane</keyword>
<evidence type="ECO:0000256" key="4">
    <source>
        <dbReference type="ARBA" id="ARBA00022692"/>
    </source>
</evidence>
<comment type="similarity">
    <text evidence="7">Belongs to the ThrE exporter (TC 2.A.79) family.</text>
</comment>
<sequence length="152" mass="16416">MIFAFLIQCAVSFVSVVAFAVLFHAPRQEWAWCGLTGMAGWAAYWLLVQMEQGVVTASLVAAVVLALLSRILAVVRRCPMTVFIMGGIFPLVPGAGIYYTVYYFIMGEEGQCLAKGVETLKIAAAIAIGIVLVLALPGALFRPLGCRSRKTR</sequence>
<evidence type="ECO:0000256" key="3">
    <source>
        <dbReference type="ARBA" id="ARBA00022519"/>
    </source>
</evidence>
<evidence type="ECO:0000259" key="9">
    <source>
        <dbReference type="Pfam" id="PF12821"/>
    </source>
</evidence>
<protein>
    <submittedName>
        <fullName evidence="10">Threonine/serine exporter family protein</fullName>
    </submittedName>
</protein>
<dbReference type="PANTHER" id="PTHR34390:SF1">
    <property type="entry name" value="SUCCINATE TRANSPORTER SUBUNIT YJJB-RELATED"/>
    <property type="match status" value="1"/>
</dbReference>
<evidence type="ECO:0000313" key="10">
    <source>
        <dbReference type="EMBL" id="MEQ2520224.1"/>
    </source>
</evidence>
<dbReference type="InterPro" id="IPR024528">
    <property type="entry name" value="ThrE_2"/>
</dbReference>
<feature type="transmembrane region" description="Helical" evidence="8">
    <location>
        <begin position="30"/>
        <end position="48"/>
    </location>
</feature>
<dbReference type="Proteomes" id="UP001477672">
    <property type="component" value="Unassembled WGS sequence"/>
</dbReference>
<dbReference type="RefSeq" id="WP_349215694.1">
    <property type="nucleotide sequence ID" value="NZ_JBBMFA010000084.1"/>
</dbReference>
<comment type="caution">
    <text evidence="10">The sequence shown here is derived from an EMBL/GenBank/DDBJ whole genome shotgun (WGS) entry which is preliminary data.</text>
</comment>
<evidence type="ECO:0000256" key="5">
    <source>
        <dbReference type="ARBA" id="ARBA00022989"/>
    </source>
</evidence>
<dbReference type="EMBL" id="JBBMFA010000084">
    <property type="protein sequence ID" value="MEQ2520224.1"/>
    <property type="molecule type" value="Genomic_DNA"/>
</dbReference>